<dbReference type="GO" id="GO:0008295">
    <property type="term" value="P:spermidine biosynthetic process"/>
    <property type="evidence" value="ECO:0007669"/>
    <property type="project" value="TreeGrafter"/>
</dbReference>
<dbReference type="AlphaFoldDB" id="A0A2P2LTN9"/>
<keyword evidence="1 2" id="KW-0808">Transferase</keyword>
<feature type="domain" description="PABS" evidence="3">
    <location>
        <begin position="53"/>
        <end position="105"/>
    </location>
</feature>
<dbReference type="EMBL" id="GGEC01040848">
    <property type="protein sequence ID" value="MBX21332.1"/>
    <property type="molecule type" value="Transcribed_RNA"/>
</dbReference>
<reference evidence="4" key="1">
    <citation type="submission" date="2018-02" db="EMBL/GenBank/DDBJ databases">
        <title>Rhizophora mucronata_Transcriptome.</title>
        <authorList>
            <person name="Meera S.P."/>
            <person name="Sreeshan A."/>
            <person name="Augustine A."/>
        </authorList>
    </citation>
    <scope>NUCLEOTIDE SEQUENCE</scope>
    <source>
        <tissue evidence="4">Leaf</tissue>
    </source>
</reference>
<evidence type="ECO:0000259" key="3">
    <source>
        <dbReference type="PROSITE" id="PS51006"/>
    </source>
</evidence>
<sequence length="105" mass="11720">MEVGAGRGLECQKITDGKVNDRNGSEKGIPSCCLKAKACAPETDAMCHSTVVSGWFSEPHSFSGKASKRFYFNNPMWPGEAHSLEVRNIIYRMKSEYQEILVFEV</sequence>
<dbReference type="GO" id="GO:0004766">
    <property type="term" value="F:spermidine synthase activity"/>
    <property type="evidence" value="ECO:0007669"/>
    <property type="project" value="TreeGrafter"/>
</dbReference>
<dbReference type="InterPro" id="IPR035246">
    <property type="entry name" value="Spermidine_synt_N"/>
</dbReference>
<proteinExistence type="predicted"/>
<evidence type="ECO:0000256" key="2">
    <source>
        <dbReference type="PROSITE-ProRule" id="PRU00354"/>
    </source>
</evidence>
<comment type="caution">
    <text evidence="2">Lacks conserved residue(s) required for the propagation of feature annotation.</text>
</comment>
<dbReference type="InterPro" id="IPR030374">
    <property type="entry name" value="PABS"/>
</dbReference>
<dbReference type="FunFam" id="2.30.140.10:FF:000003">
    <property type="entry name" value="Spermidine synthase 1"/>
    <property type="match status" value="1"/>
</dbReference>
<dbReference type="PROSITE" id="PS51006">
    <property type="entry name" value="PABS_2"/>
    <property type="match status" value="1"/>
</dbReference>
<dbReference type="InterPro" id="IPR001045">
    <property type="entry name" value="Spermi_synthase"/>
</dbReference>
<protein>
    <recommendedName>
        <fullName evidence="3">PABS domain-containing protein</fullName>
    </recommendedName>
</protein>
<dbReference type="PANTHER" id="PTHR11558">
    <property type="entry name" value="SPERMIDINE/SPERMINE SYNTHASE"/>
    <property type="match status" value="1"/>
</dbReference>
<dbReference type="Pfam" id="PF17284">
    <property type="entry name" value="Spermine_synt_N"/>
    <property type="match status" value="1"/>
</dbReference>
<dbReference type="PANTHER" id="PTHR11558:SF25">
    <property type="entry name" value="SPERMINE SYNTHASE"/>
    <property type="match status" value="1"/>
</dbReference>
<evidence type="ECO:0000256" key="1">
    <source>
        <dbReference type="ARBA" id="ARBA00022679"/>
    </source>
</evidence>
<keyword evidence="2" id="KW-0620">Polyamine biosynthesis</keyword>
<evidence type="ECO:0000313" key="4">
    <source>
        <dbReference type="EMBL" id="MBX21332.1"/>
    </source>
</evidence>
<dbReference type="GO" id="GO:0005829">
    <property type="term" value="C:cytosol"/>
    <property type="evidence" value="ECO:0007669"/>
    <property type="project" value="TreeGrafter"/>
</dbReference>
<organism evidence="4">
    <name type="scientific">Rhizophora mucronata</name>
    <name type="common">Asiatic mangrove</name>
    <dbReference type="NCBI Taxonomy" id="61149"/>
    <lineage>
        <taxon>Eukaryota</taxon>
        <taxon>Viridiplantae</taxon>
        <taxon>Streptophyta</taxon>
        <taxon>Embryophyta</taxon>
        <taxon>Tracheophyta</taxon>
        <taxon>Spermatophyta</taxon>
        <taxon>Magnoliopsida</taxon>
        <taxon>eudicotyledons</taxon>
        <taxon>Gunneridae</taxon>
        <taxon>Pentapetalae</taxon>
        <taxon>rosids</taxon>
        <taxon>fabids</taxon>
        <taxon>Malpighiales</taxon>
        <taxon>Rhizophoraceae</taxon>
        <taxon>Rhizophora</taxon>
    </lineage>
</organism>
<dbReference type="Gene3D" id="2.30.140.10">
    <property type="entry name" value="Spermidine synthase, tetramerisation domain"/>
    <property type="match status" value="1"/>
</dbReference>
<dbReference type="InterPro" id="IPR037163">
    <property type="entry name" value="Spermidine_synt_N_sf"/>
</dbReference>
<name>A0A2P2LTN9_RHIMU</name>
<accession>A0A2P2LTN9</accession>